<feature type="transmembrane region" description="Helical" evidence="5">
    <location>
        <begin position="83"/>
        <end position="105"/>
    </location>
</feature>
<dbReference type="PANTHER" id="PTHR23514">
    <property type="entry name" value="BYPASS OF STOP CODON PROTEIN 6"/>
    <property type="match status" value="1"/>
</dbReference>
<dbReference type="SUPFAM" id="SSF103473">
    <property type="entry name" value="MFS general substrate transporter"/>
    <property type="match status" value="1"/>
</dbReference>
<dbReference type="AlphaFoldDB" id="A0A9X0A8L7"/>
<evidence type="ECO:0000256" key="5">
    <source>
        <dbReference type="SAM" id="Phobius"/>
    </source>
</evidence>
<evidence type="ECO:0000313" key="6">
    <source>
        <dbReference type="EMBL" id="KAJ8058207.1"/>
    </source>
</evidence>
<keyword evidence="4 5" id="KW-0472">Membrane</keyword>
<comment type="subcellular location">
    <subcellularLocation>
        <location evidence="1">Membrane</location>
        <topology evidence="1">Multi-pass membrane protein</topology>
    </subcellularLocation>
</comment>
<dbReference type="OrthoDB" id="413079at2759"/>
<keyword evidence="3 5" id="KW-1133">Transmembrane helix</keyword>
<protein>
    <submittedName>
        <fullName evidence="6">Uncharacterized protein</fullName>
    </submittedName>
</protein>
<accession>A0A9X0A8L7</accession>
<dbReference type="PANTHER" id="PTHR23514:SF16">
    <property type="entry name" value="TRANSPORTER, PUTATIVE (AFU_ORTHOLOGUE AFUA_2G17270)-RELATED"/>
    <property type="match status" value="1"/>
</dbReference>
<evidence type="ECO:0000256" key="3">
    <source>
        <dbReference type="ARBA" id="ARBA00022989"/>
    </source>
</evidence>
<dbReference type="GO" id="GO:0016020">
    <property type="term" value="C:membrane"/>
    <property type="evidence" value="ECO:0007669"/>
    <property type="project" value="UniProtKB-SubCell"/>
</dbReference>
<comment type="caution">
    <text evidence="6">The sequence shown here is derived from an EMBL/GenBank/DDBJ whole genome shotgun (WGS) entry which is preliminary data.</text>
</comment>
<evidence type="ECO:0000256" key="2">
    <source>
        <dbReference type="ARBA" id="ARBA00022692"/>
    </source>
</evidence>
<evidence type="ECO:0000256" key="4">
    <source>
        <dbReference type="ARBA" id="ARBA00023136"/>
    </source>
</evidence>
<dbReference type="EMBL" id="JAPEIS010000016">
    <property type="protein sequence ID" value="KAJ8058207.1"/>
    <property type="molecule type" value="Genomic_DNA"/>
</dbReference>
<dbReference type="Proteomes" id="UP001152300">
    <property type="component" value="Unassembled WGS sequence"/>
</dbReference>
<organism evidence="6 7">
    <name type="scientific">Sclerotinia nivalis</name>
    <dbReference type="NCBI Taxonomy" id="352851"/>
    <lineage>
        <taxon>Eukaryota</taxon>
        <taxon>Fungi</taxon>
        <taxon>Dikarya</taxon>
        <taxon>Ascomycota</taxon>
        <taxon>Pezizomycotina</taxon>
        <taxon>Leotiomycetes</taxon>
        <taxon>Helotiales</taxon>
        <taxon>Sclerotiniaceae</taxon>
        <taxon>Sclerotinia</taxon>
    </lineage>
</organism>
<feature type="transmembrane region" description="Helical" evidence="5">
    <location>
        <begin position="12"/>
        <end position="40"/>
    </location>
</feature>
<gene>
    <name evidence="6" type="ORF">OCU04_012404</name>
</gene>
<dbReference type="InterPro" id="IPR036259">
    <property type="entry name" value="MFS_trans_sf"/>
</dbReference>
<dbReference type="InterPro" id="IPR051788">
    <property type="entry name" value="MFS_Transporter"/>
</dbReference>
<evidence type="ECO:0000256" key="1">
    <source>
        <dbReference type="ARBA" id="ARBA00004141"/>
    </source>
</evidence>
<reference evidence="6" key="1">
    <citation type="submission" date="2022-11" db="EMBL/GenBank/DDBJ databases">
        <title>Genome Resource of Sclerotinia nivalis Strain SnTB1, a Plant Pathogen Isolated from American Ginseng.</title>
        <authorList>
            <person name="Fan S."/>
        </authorList>
    </citation>
    <scope>NUCLEOTIDE SEQUENCE</scope>
    <source>
        <strain evidence="6">SnTB1</strain>
    </source>
</reference>
<keyword evidence="7" id="KW-1185">Reference proteome</keyword>
<evidence type="ECO:0000313" key="7">
    <source>
        <dbReference type="Proteomes" id="UP001152300"/>
    </source>
</evidence>
<sequence>MLIEIGELLREKVVWLVSIFFFFHLGSGMTNGGWLVTYLLTPAPKSEIKASSIGYLRALFSTGTAFGRHFLIEPTHRFGKRPVLLLYQFLCIILQIISCRLSNFIGNEWGLYVLDQITVKDL</sequence>
<feature type="transmembrane region" description="Helical" evidence="5">
    <location>
        <begin position="52"/>
        <end position="71"/>
    </location>
</feature>
<proteinExistence type="predicted"/>
<name>A0A9X0A8L7_9HELO</name>
<keyword evidence="2 5" id="KW-0812">Transmembrane</keyword>